<feature type="transmembrane region" description="Helical" evidence="1">
    <location>
        <begin position="30"/>
        <end position="50"/>
    </location>
</feature>
<feature type="domain" description="HPP transmembrane region" evidence="2">
    <location>
        <begin position="35"/>
        <end position="181"/>
    </location>
</feature>
<organism evidence="3">
    <name type="scientific">Thermodesulfatator atlanticus</name>
    <dbReference type="NCBI Taxonomy" id="501497"/>
    <lineage>
        <taxon>Bacteria</taxon>
        <taxon>Pseudomonadati</taxon>
        <taxon>Thermodesulfobacteriota</taxon>
        <taxon>Thermodesulfobacteria</taxon>
        <taxon>Thermodesulfobacteriales</taxon>
        <taxon>Thermodesulfatatoraceae</taxon>
        <taxon>Thermodesulfatator</taxon>
    </lineage>
</organism>
<dbReference type="InterPro" id="IPR007065">
    <property type="entry name" value="HPP"/>
</dbReference>
<dbReference type="Pfam" id="PF04982">
    <property type="entry name" value="TM_HPP"/>
    <property type="match status" value="1"/>
</dbReference>
<gene>
    <name evidence="3" type="ORF">ENJ96_05585</name>
</gene>
<dbReference type="PANTHER" id="PTHR33741">
    <property type="entry name" value="TRANSMEMBRANE PROTEIN DDB_G0269096-RELATED"/>
    <property type="match status" value="1"/>
</dbReference>
<dbReference type="PANTHER" id="PTHR33741:SF5">
    <property type="entry name" value="TRANSMEMBRANE PROTEIN DDB_G0269096-RELATED"/>
    <property type="match status" value="1"/>
</dbReference>
<dbReference type="InterPro" id="IPR058581">
    <property type="entry name" value="TM_HPP"/>
</dbReference>
<comment type="caution">
    <text evidence="3">The sequence shown here is derived from an EMBL/GenBank/DDBJ whole genome shotgun (WGS) entry which is preliminary data.</text>
</comment>
<reference evidence="3" key="1">
    <citation type="journal article" date="2020" name="mSystems">
        <title>Genome- and Community-Level Interaction Insights into Carbon Utilization and Element Cycling Functions of Hydrothermarchaeota in Hydrothermal Sediment.</title>
        <authorList>
            <person name="Zhou Z."/>
            <person name="Liu Y."/>
            <person name="Xu W."/>
            <person name="Pan J."/>
            <person name="Luo Z.H."/>
            <person name="Li M."/>
        </authorList>
    </citation>
    <scope>NUCLEOTIDE SEQUENCE [LARGE SCALE GENOMIC DNA]</scope>
    <source>
        <strain evidence="3">HyVt-533</strain>
    </source>
</reference>
<proteinExistence type="predicted"/>
<name>A0A7V5NZY2_9BACT</name>
<evidence type="ECO:0000313" key="3">
    <source>
        <dbReference type="EMBL" id="HHI97308.1"/>
    </source>
</evidence>
<keyword evidence="1" id="KW-1133">Transmembrane helix</keyword>
<feature type="transmembrane region" description="Helical" evidence="1">
    <location>
        <begin position="85"/>
        <end position="105"/>
    </location>
</feature>
<sequence>MKRLADWFFWQLAKLYRLRFWYLARQGNPVFFYLFIGLNNALAIFVLGYIAHLTAWPLLFPSLGPTLFLAFYAPQRAISAPKNALLSHLLGAITGMLCLLLFRQLGWAQEVLALSTVAAAALTVGVVGSLMTFFKILHPPAASTALLAALGYFDHFSQFLGLMVALTLILLQAKLMHTLAGVDYPLWAPKEEEALVLKGKGFTLRPSQGPPQDLAGLGEVLIRKGSFDQKN</sequence>
<evidence type="ECO:0000259" key="2">
    <source>
        <dbReference type="Pfam" id="PF04982"/>
    </source>
</evidence>
<keyword evidence="1" id="KW-0472">Membrane</keyword>
<feature type="transmembrane region" description="Helical" evidence="1">
    <location>
        <begin position="56"/>
        <end position="73"/>
    </location>
</feature>
<dbReference type="AlphaFoldDB" id="A0A7V5NZY2"/>
<feature type="transmembrane region" description="Helical" evidence="1">
    <location>
        <begin position="146"/>
        <end position="171"/>
    </location>
</feature>
<protein>
    <submittedName>
        <fullName evidence="3">HPP family protein</fullName>
    </submittedName>
</protein>
<evidence type="ECO:0000256" key="1">
    <source>
        <dbReference type="SAM" id="Phobius"/>
    </source>
</evidence>
<dbReference type="EMBL" id="DROK01000160">
    <property type="protein sequence ID" value="HHI97308.1"/>
    <property type="molecule type" value="Genomic_DNA"/>
</dbReference>
<accession>A0A7V5NZY2</accession>
<dbReference type="Proteomes" id="UP000886101">
    <property type="component" value="Unassembled WGS sequence"/>
</dbReference>
<keyword evidence="1" id="KW-0812">Transmembrane</keyword>
<feature type="transmembrane region" description="Helical" evidence="1">
    <location>
        <begin position="111"/>
        <end position="134"/>
    </location>
</feature>